<feature type="domain" description="Yip1" evidence="6">
    <location>
        <begin position="16"/>
        <end position="177"/>
    </location>
</feature>
<evidence type="ECO:0000256" key="3">
    <source>
        <dbReference type="ARBA" id="ARBA00022989"/>
    </source>
</evidence>
<evidence type="ECO:0000256" key="1">
    <source>
        <dbReference type="ARBA" id="ARBA00004141"/>
    </source>
</evidence>
<proteinExistence type="predicted"/>
<dbReference type="RefSeq" id="WP_053186067.1">
    <property type="nucleotide sequence ID" value="NZ_LGIA01000181.1"/>
</dbReference>
<dbReference type="AlphaFoldDB" id="A0A0L8V5Y9"/>
<evidence type="ECO:0000313" key="7">
    <source>
        <dbReference type="EMBL" id="KOH43617.1"/>
    </source>
</evidence>
<feature type="transmembrane region" description="Helical" evidence="5">
    <location>
        <begin position="38"/>
        <end position="56"/>
    </location>
</feature>
<dbReference type="GO" id="GO:0016020">
    <property type="term" value="C:membrane"/>
    <property type="evidence" value="ECO:0007669"/>
    <property type="project" value="UniProtKB-SubCell"/>
</dbReference>
<comment type="caution">
    <text evidence="7">The sequence shown here is derived from an EMBL/GenBank/DDBJ whole genome shotgun (WGS) entry which is preliminary data.</text>
</comment>
<keyword evidence="2 5" id="KW-0812">Transmembrane</keyword>
<evidence type="ECO:0000256" key="2">
    <source>
        <dbReference type="ARBA" id="ARBA00022692"/>
    </source>
</evidence>
<name>A0A0L8V5Y9_9BACT</name>
<dbReference type="OrthoDB" id="1120629at2"/>
<feature type="transmembrane region" description="Helical" evidence="5">
    <location>
        <begin position="163"/>
        <end position="183"/>
    </location>
</feature>
<dbReference type="Pfam" id="PF04893">
    <property type="entry name" value="Yip1"/>
    <property type="match status" value="1"/>
</dbReference>
<gene>
    <name evidence="7" type="ORF">NC99_35370</name>
</gene>
<dbReference type="STRING" id="1409788.NC99_35370"/>
<keyword evidence="3 5" id="KW-1133">Transmembrane helix</keyword>
<feature type="transmembrane region" description="Helical" evidence="5">
    <location>
        <begin position="115"/>
        <end position="143"/>
    </location>
</feature>
<feature type="transmembrane region" description="Helical" evidence="5">
    <location>
        <begin position="77"/>
        <end position="95"/>
    </location>
</feature>
<evidence type="ECO:0000256" key="4">
    <source>
        <dbReference type="ARBA" id="ARBA00023136"/>
    </source>
</evidence>
<reference evidence="8" key="1">
    <citation type="submission" date="2015-07" db="EMBL/GenBank/DDBJ databases">
        <title>Genome sequencing of Sunxiuqinia dokdonensis strain SK.</title>
        <authorList>
            <person name="Ahn S."/>
            <person name="Kim B.-C."/>
        </authorList>
    </citation>
    <scope>NUCLEOTIDE SEQUENCE [LARGE SCALE GENOMIC DNA]</scope>
    <source>
        <strain evidence="8">SK</strain>
    </source>
</reference>
<evidence type="ECO:0000313" key="8">
    <source>
        <dbReference type="Proteomes" id="UP000036958"/>
    </source>
</evidence>
<evidence type="ECO:0000259" key="6">
    <source>
        <dbReference type="Pfam" id="PF04893"/>
    </source>
</evidence>
<sequence length="194" mass="22038">MDFKGRYRLLFETCANVLTEPNKFWRGEKEEVKPEDVFANYFFPLVLLVGLAVFTGELIKGGEALVSYAVAKSVREVISYILQFYLSVYLLNELLTSVGVAKNKVLVTRLVAYSFLPFLVVSFLTGLFPGLYILNVLGLYGIFLFVQGVKESLRIAPENQNRYTLLALLLIFLIFILLNVFSWKLLQAFYGYGA</sequence>
<evidence type="ECO:0000256" key="5">
    <source>
        <dbReference type="SAM" id="Phobius"/>
    </source>
</evidence>
<comment type="subcellular location">
    <subcellularLocation>
        <location evidence="1">Membrane</location>
        <topology evidence="1">Multi-pass membrane protein</topology>
    </subcellularLocation>
</comment>
<keyword evidence="4 5" id="KW-0472">Membrane</keyword>
<dbReference type="InterPro" id="IPR006977">
    <property type="entry name" value="Yip1_dom"/>
</dbReference>
<dbReference type="Proteomes" id="UP000036958">
    <property type="component" value="Unassembled WGS sequence"/>
</dbReference>
<protein>
    <recommendedName>
        <fullName evidence="6">Yip1 domain-containing protein</fullName>
    </recommendedName>
</protein>
<accession>A0A0L8V5Y9</accession>
<keyword evidence="8" id="KW-1185">Reference proteome</keyword>
<dbReference type="EMBL" id="LGIA01000181">
    <property type="protein sequence ID" value="KOH43617.1"/>
    <property type="molecule type" value="Genomic_DNA"/>
</dbReference>
<organism evidence="7 8">
    <name type="scientific">Sunxiuqinia dokdonensis</name>
    <dbReference type="NCBI Taxonomy" id="1409788"/>
    <lineage>
        <taxon>Bacteria</taxon>
        <taxon>Pseudomonadati</taxon>
        <taxon>Bacteroidota</taxon>
        <taxon>Bacteroidia</taxon>
        <taxon>Marinilabiliales</taxon>
        <taxon>Prolixibacteraceae</taxon>
        <taxon>Sunxiuqinia</taxon>
    </lineage>
</organism>